<dbReference type="EMBL" id="JAVLUS010000038">
    <property type="protein sequence ID" value="MDS1116846.1"/>
    <property type="molecule type" value="Genomic_DNA"/>
</dbReference>
<name>A0ABU2GZF5_9ACTN</name>
<comment type="caution">
    <text evidence="1">The sequence shown here is derived from an EMBL/GenBank/DDBJ whole genome shotgun (WGS) entry which is preliminary data.</text>
</comment>
<evidence type="ECO:0000313" key="2">
    <source>
        <dbReference type="Proteomes" id="UP001265083"/>
    </source>
</evidence>
<protein>
    <submittedName>
        <fullName evidence="1">Uncharacterized protein</fullName>
    </submittedName>
</protein>
<keyword evidence="2" id="KW-1185">Reference proteome</keyword>
<sequence length="83" mass="8831">WTCRHPSSRTLRPAISGVHSNWGGSELADTFGFVGEHLLAESPEFRQGEALFAGGFITTPTFTRMGARITEEGGADVGVPLLA</sequence>
<reference evidence="1 2" key="1">
    <citation type="submission" date="2023-08" db="EMBL/GenBank/DDBJ databases">
        <title>Bioegradation of LLDPE and BLDPE plastic by marine bacteria from coast plastic debris.</title>
        <authorList>
            <person name="Rong Z."/>
        </authorList>
    </citation>
    <scope>NUCLEOTIDE SEQUENCE [LARGE SCALE GENOMIC DNA]</scope>
    <source>
        <strain evidence="1 2">Z-2</strain>
    </source>
</reference>
<gene>
    <name evidence="1" type="ORF">RD149_24230</name>
</gene>
<proteinExistence type="predicted"/>
<evidence type="ECO:0000313" key="1">
    <source>
        <dbReference type="EMBL" id="MDS1116846.1"/>
    </source>
</evidence>
<dbReference type="Proteomes" id="UP001265083">
    <property type="component" value="Unassembled WGS sequence"/>
</dbReference>
<feature type="non-terminal residue" evidence="1">
    <location>
        <position position="1"/>
    </location>
</feature>
<organism evidence="1 2">
    <name type="scientific">Gordonia westfalica</name>
    <dbReference type="NCBI Taxonomy" id="158898"/>
    <lineage>
        <taxon>Bacteria</taxon>
        <taxon>Bacillati</taxon>
        <taxon>Actinomycetota</taxon>
        <taxon>Actinomycetes</taxon>
        <taxon>Mycobacteriales</taxon>
        <taxon>Gordoniaceae</taxon>
        <taxon>Gordonia</taxon>
    </lineage>
</organism>
<accession>A0ABU2GZF5</accession>